<keyword evidence="5" id="KW-0677">Repeat</keyword>
<dbReference type="Gene3D" id="2.60.120.200">
    <property type="match status" value="1"/>
</dbReference>
<feature type="domain" description="BEACH-type PH" evidence="12">
    <location>
        <begin position="1917"/>
        <end position="2025"/>
    </location>
</feature>
<dbReference type="PROSITE" id="PS50197">
    <property type="entry name" value="BEACH"/>
    <property type="match status" value="1"/>
</dbReference>
<dbReference type="GO" id="GO:0016020">
    <property type="term" value="C:membrane"/>
    <property type="evidence" value="ECO:0007669"/>
    <property type="project" value="UniProtKB-SubCell"/>
</dbReference>
<dbReference type="CDD" id="cd06071">
    <property type="entry name" value="Beach"/>
    <property type="match status" value="1"/>
</dbReference>
<protein>
    <recommendedName>
        <fullName evidence="8">Neurobeachin</fullName>
    </recommendedName>
    <alternativeName>
        <fullName evidence="9">Lysosomal-trafficking regulator 2</fullName>
    </alternativeName>
</protein>
<dbReference type="FunFam" id="2.30.29.30:FF:000059">
    <property type="entry name" value="neurobeachin isoform X1"/>
    <property type="match status" value="1"/>
</dbReference>
<dbReference type="FunFam" id="1.10.1540.10:FF:000001">
    <property type="entry name" value="neurobeachin isoform X1"/>
    <property type="match status" value="1"/>
</dbReference>
<dbReference type="InterPro" id="IPR011993">
    <property type="entry name" value="PH-like_dom_sf"/>
</dbReference>
<evidence type="ECO:0000256" key="5">
    <source>
        <dbReference type="ARBA" id="ARBA00022737"/>
    </source>
</evidence>
<dbReference type="CDD" id="cd01201">
    <property type="entry name" value="PH_BEACH"/>
    <property type="match status" value="1"/>
</dbReference>
<dbReference type="SMART" id="SM00320">
    <property type="entry name" value="WD40"/>
    <property type="match status" value="4"/>
</dbReference>
<dbReference type="InterPro" id="IPR031570">
    <property type="entry name" value="NBEA/BDCP_DUF4704"/>
</dbReference>
<organism evidence="13 14">
    <name type="scientific">Sinocyclocheilus grahami</name>
    <name type="common">Dianchi golden-line fish</name>
    <name type="synonym">Barbus grahami</name>
    <dbReference type="NCBI Taxonomy" id="75366"/>
    <lineage>
        <taxon>Eukaryota</taxon>
        <taxon>Metazoa</taxon>
        <taxon>Chordata</taxon>
        <taxon>Craniata</taxon>
        <taxon>Vertebrata</taxon>
        <taxon>Euteleostomi</taxon>
        <taxon>Actinopterygii</taxon>
        <taxon>Neopterygii</taxon>
        <taxon>Teleostei</taxon>
        <taxon>Ostariophysi</taxon>
        <taxon>Cypriniformes</taxon>
        <taxon>Cyprinidae</taxon>
        <taxon>Cyprininae</taxon>
        <taxon>Sinocyclocheilus</taxon>
    </lineage>
</organism>
<dbReference type="InterPro" id="IPR015943">
    <property type="entry name" value="WD40/YVTN_repeat-like_dom_sf"/>
</dbReference>
<sequence>MASAGDSAVGVPIRGIRMKFAVLAGLLEAGEVSNRDIVETSFNLLVGGQFDLEMNFIIQEMESIICMVELLDKCDSTCQAEVWSMFTAVLKKSLRNLQACTDIGLIQLVLQRIDRVDTMIADLMVDMLGVLASYSITVKELKLFFSKLKGEQGQWPPHAVKLLSVLKCMAQRNGPDSFFSFPGKSAAAIALPPIAKWPYQNGFTFHTWLRLDPINNINVDKDKPYLYCFRTSKSLGYSAHFVGGCLIVTSLKSKAKGFQHCVKYDFKPQKWYMVTIVHIYNRWKNSEISCYVNGELASYGEITWFVNTSDTFDKCFLGSSETADANRVFCGQMGAVYLFSEALSAAQILAIYQLGPGYKGTFKHKAESDLLFAEHHKMLLYDGKLSASIAFTYNPRATDAQLCLESSPKDNASIFVHSPHALMLQDVKAVVTHSVQSAIHSIGGVQVLFPLFAQLDFLQHSGDELDSSICCTLLSFVMELLKGSVAMQEQVLSCKGFLVIGYSLEKSSKVHVTRPVLDIILAFARYLSSLPTGVLLLKQLCDHILFNPTIWIHAPAKVQLVLYTYLATEFISTVNIYNTIRRVGTVLQVMHTLKYFYWVVNPLDRSGITPKGLDGPRPNQKEILSLRAFLLLFVKQLIMKDHGVKEDELQSILNYLLTMHEDDNLMDVLQLLVALMSEHPSSMVQAFDQRNGIRVIFKLLASKSEGIRVQALKVLGYFLKYLSPKTKSESMLAHGLFSLLTERLMLHTNQFTVTTYNVLFEILTEQICTQVIHKQHPDPDSTVKIQNPQILKVIAALLKNASPGTETMEARRIFLSDMIKLFNNSRENRRSLLQCSVWQEWMLSLCFINPKNSEEQKITEMVYAIFRILLYHAIKYEWGGWRVWVDTLSITHSKVRTQTHTQNNTRMDGCSKCEADITMTEGRADLSVTDDADSTQTVKQYSEAVKMSDEDDGKTSTAETELNVQVEDKEKGPGDSSPEAVKEARVEETSETSAHQETSTTLASVTKEDSADVSSVSNFVKVSDDSTEESSFVSATAGETDDNGAEKEDEGKEKEKNLETDKAVKPLQNEKVEETEDVPAAMMEVDLNQSTSTDETKLHTETTASTASPSTESVSQDPGTNQDTLKTAGTETLATKTKEIKIARLDVSSVASDTERLELKDASTTVSFNLSPNQATASSPSAQGNEGSSSARSTMFRIPEFKWSHMHQRLLTDLLFSIETDVQMWRSHSTKTVMDFVNSSENVMFVHNTVHLVSQVVDNLIMACGGILPLLSAATSSSHELENIEPSQGLAVEASLMFLQRLINLVDVLIFASSLNFTEIEAEKNMSSGGILRQCLRLVCAMAVRNCLECQQHTLGKSGAESSHGQQSLLGAANPVDIVTGGMSPIRDLDRLLQDMDINRLRAVVFRDIEDSKQAQFLALAVVYFISVLMVSKYRDILEPHNDKRHAQRSQSFFEQWTVVLFFAESVQSDLENGLSHHRESSNEDAKTSVIPSDAETRTGPDAVSEALSTLSSEVRRSQEVTDRDSKGKNVNVKDILRSLVGAPSDDIMVDPSLIPPGFLGAVGDASRDQSVQFHSFDRSVVVAPKKMGGAPSLGMSTVSAAASVPSATAASSGETTDNSVSVVSAGEAVQSTDVFVCVFSISERLEHALEKAAPLLREIFVDFAPFLSRTLLGSHGQELLIEGTSLVCMKSSSSVVELVMLLCSQEWQNSIQKNAGLAFIELVNEGRLLSHTMKDHLVRVANEAEFILSRQRAEDIHKHAEFESQCAQYAAEKRDEEKMCDHLIRAAKYRDHVTSTQLIQKIVNILTDKHGAWGCSTFSRPREFWRLDYWEDDLRRRRRFIRNPFGSTHSEATLKAAAEHECLFRFNCNSKTPEEDVLKGKQSIRSSVLGNQNSESELLLEDDDTLSSLEEKDLENLTGPVNLSTSALLVAPAVVVKGTLSITALELYFEVDEEDPSFKNIDPKILAYTEGLHGKWQFTEIRAVFSRRYLLQNTALEVFMANRTAVMFNFPDAATVKKVVHCLPRVGVGTNFGLPQTRRISLASPKQLYKASNLTQRWQRREISNFEYLMFVNTISGRTFNDLNQYPVFPWVITNYDSDALDLTLPSNYRDLSKPIGALNPKRAAFFSERFESWEDEQVPKFHYGTHYSTSSFTQMWLLRIEPFTTFFLNFQGGKFDHADRTFSSVSRAWRNCQRDTSDVKELIPEFYYLPEMFVNSNNYNLGVMDDGTVVSDVELPLWAKSPEEFVRINRLALESEFVSCQLHQWIDLIFGYKQQGPEAVRALNVFYYLTYEGAVNLSSISDPMLREAVESQIRSFGQTPCQLLIEPHPPRSSAMQVTPLMFTEQMQQDVIMVLKFPSNSPVTHVAANTQSGLTNPAVITVTANRLFAVNKWHGLTGHQSASVQDQQYQLPVEIDPLIASNVGIHRRQISDLLDQSIQVNAQCFIITADNRFMLLCGFWDKSFRVYSTDTGKLTQIVFGHLDVVTCLARSESYIGGDCYVLSGSRDATLLLWYWNGKHSSIGENPGTEFVTPRTILTGHDCEVTCASVCAELGLVISGCKEGPCLVHSMNGDLLRTLEGPDGCVRPRLVLSSTEGHCVIYYDKGHFCVFSINGKLLGHMEVEDSVKAMLLSKDGQYLLTGGDAGVLSIWQIHDLKQLFTYPGCDAGIRSMAMSHDQRCIITGMASGSIVLFYNDFNRWHHEYQTRY</sequence>
<feature type="region of interest" description="Disordered" evidence="10">
    <location>
        <begin position="944"/>
        <end position="1130"/>
    </location>
</feature>
<dbReference type="Pfam" id="PF20426">
    <property type="entry name" value="NBCH_WD40"/>
    <property type="match status" value="1"/>
</dbReference>
<evidence type="ECO:0000259" key="11">
    <source>
        <dbReference type="PROSITE" id="PS50197"/>
    </source>
</evidence>
<name>A0A672LKD4_SINGR</name>
<dbReference type="PROSITE" id="PS51783">
    <property type="entry name" value="PH_BEACH"/>
    <property type="match status" value="1"/>
</dbReference>
<dbReference type="SUPFAM" id="SSF50729">
    <property type="entry name" value="PH domain-like"/>
    <property type="match status" value="1"/>
</dbReference>
<comment type="subunit">
    <text evidence="7">Interacts with RII subunit of PKA.</text>
</comment>
<dbReference type="Pfam" id="PF15787">
    <property type="entry name" value="DUF4704"/>
    <property type="match status" value="1"/>
</dbReference>
<dbReference type="InterPro" id="IPR050865">
    <property type="entry name" value="BEACH_Domain"/>
</dbReference>
<reference evidence="13" key="2">
    <citation type="submission" date="2025-09" db="UniProtKB">
        <authorList>
            <consortium name="Ensembl"/>
        </authorList>
    </citation>
    <scope>IDENTIFICATION</scope>
</reference>
<dbReference type="InterPro" id="IPR001680">
    <property type="entry name" value="WD40_rpt"/>
</dbReference>
<dbReference type="GO" id="GO:0005829">
    <property type="term" value="C:cytosol"/>
    <property type="evidence" value="ECO:0007669"/>
    <property type="project" value="TreeGrafter"/>
</dbReference>
<feature type="compositionally biased region" description="Basic and acidic residues" evidence="10">
    <location>
        <begin position="1044"/>
        <end position="1072"/>
    </location>
</feature>
<dbReference type="SUPFAM" id="SSF48371">
    <property type="entry name" value="ARM repeat"/>
    <property type="match status" value="1"/>
</dbReference>
<dbReference type="InterPro" id="IPR013320">
    <property type="entry name" value="ConA-like_dom_sf"/>
</dbReference>
<gene>
    <name evidence="13" type="primary">LOC107598261</name>
</gene>
<keyword evidence="6" id="KW-0472">Membrane</keyword>
<dbReference type="SUPFAM" id="SSF81837">
    <property type="entry name" value="BEACH domain"/>
    <property type="match status" value="1"/>
</dbReference>
<dbReference type="InterPro" id="IPR000409">
    <property type="entry name" value="BEACH_dom"/>
</dbReference>
<dbReference type="GO" id="GO:0019901">
    <property type="term" value="F:protein kinase binding"/>
    <property type="evidence" value="ECO:0007669"/>
    <property type="project" value="TreeGrafter"/>
</dbReference>
<dbReference type="InterPro" id="IPR036322">
    <property type="entry name" value="WD40_repeat_dom_sf"/>
</dbReference>
<evidence type="ECO:0000256" key="7">
    <source>
        <dbReference type="ARBA" id="ARBA00065599"/>
    </source>
</evidence>
<dbReference type="PANTHER" id="PTHR13743">
    <property type="entry name" value="BEIGE/BEACH-RELATED"/>
    <property type="match status" value="1"/>
</dbReference>
<evidence type="ECO:0000259" key="12">
    <source>
        <dbReference type="PROSITE" id="PS51783"/>
    </source>
</evidence>
<dbReference type="Gene3D" id="1.10.1540.10">
    <property type="entry name" value="BEACH domain"/>
    <property type="match status" value="1"/>
</dbReference>
<dbReference type="Pfam" id="PF14844">
    <property type="entry name" value="PH_BEACH"/>
    <property type="match status" value="1"/>
</dbReference>
<dbReference type="InterPro" id="IPR036372">
    <property type="entry name" value="BEACH_dom_sf"/>
</dbReference>
<dbReference type="FunFam" id="2.60.120.200:FF:000010">
    <property type="entry name" value="neurobeachin isoform X2"/>
    <property type="match status" value="1"/>
</dbReference>
<feature type="compositionally biased region" description="Polar residues" evidence="10">
    <location>
        <begin position="1116"/>
        <end position="1130"/>
    </location>
</feature>
<dbReference type="Pfam" id="PF02138">
    <property type="entry name" value="Beach"/>
    <property type="match status" value="1"/>
</dbReference>
<feature type="compositionally biased region" description="Polar residues" evidence="10">
    <location>
        <begin position="991"/>
        <end position="1004"/>
    </location>
</feature>
<evidence type="ECO:0000256" key="8">
    <source>
        <dbReference type="ARBA" id="ARBA00073055"/>
    </source>
</evidence>
<dbReference type="SMART" id="SM01026">
    <property type="entry name" value="Beach"/>
    <property type="match status" value="1"/>
</dbReference>
<dbReference type="Ensembl" id="ENSSGRT00000028399.1">
    <property type="protein sequence ID" value="ENSSGRP00000026362.1"/>
    <property type="gene ID" value="ENSSGRG00000014684.1"/>
</dbReference>
<reference evidence="13" key="1">
    <citation type="submission" date="2025-08" db="UniProtKB">
        <authorList>
            <consortium name="Ensembl"/>
        </authorList>
    </citation>
    <scope>IDENTIFICATION</scope>
</reference>
<feature type="region of interest" description="Disordered" evidence="10">
    <location>
        <begin position="1474"/>
        <end position="1503"/>
    </location>
</feature>
<dbReference type="Proteomes" id="UP000472262">
    <property type="component" value="Unassembled WGS sequence"/>
</dbReference>
<dbReference type="GO" id="GO:0008104">
    <property type="term" value="P:intracellular protein localization"/>
    <property type="evidence" value="ECO:0007669"/>
    <property type="project" value="TreeGrafter"/>
</dbReference>
<dbReference type="PANTHER" id="PTHR13743:SF64">
    <property type="entry name" value="LIPOPOLYSACCHARIDE-RESPONSIVE AND BEIGE-LIKE ANCHOR PROTEIN"/>
    <property type="match status" value="1"/>
</dbReference>
<dbReference type="InterPro" id="IPR046852">
    <property type="entry name" value="Neurobeachin_a-sol"/>
</dbReference>
<evidence type="ECO:0000313" key="14">
    <source>
        <dbReference type="Proteomes" id="UP000472262"/>
    </source>
</evidence>
<dbReference type="InterPro" id="IPR010508">
    <property type="entry name" value="NBEA-like_DUF1088"/>
</dbReference>
<keyword evidence="14" id="KW-1185">Reference proteome</keyword>
<feature type="region of interest" description="Disordered" evidence="10">
    <location>
        <begin position="1170"/>
        <end position="1191"/>
    </location>
</feature>
<dbReference type="Gene3D" id="1.25.10.10">
    <property type="entry name" value="Leucine-rich Repeat Variant"/>
    <property type="match status" value="1"/>
</dbReference>
<dbReference type="FunFam" id="2.130.10.10:FF:000036">
    <property type="entry name" value="Neurobeachin isoform A"/>
    <property type="match status" value="1"/>
</dbReference>
<comment type="similarity">
    <text evidence="2">Belongs to the WD repeat neurobeachin family.</text>
</comment>
<evidence type="ECO:0000256" key="3">
    <source>
        <dbReference type="ARBA" id="ARBA00022553"/>
    </source>
</evidence>
<dbReference type="SUPFAM" id="SSF49899">
    <property type="entry name" value="Concanavalin A-like lectins/glucanases"/>
    <property type="match status" value="1"/>
</dbReference>
<dbReference type="Gene3D" id="2.30.29.30">
    <property type="entry name" value="Pleckstrin-homology domain (PH domain)/Phosphotyrosine-binding domain (PTB)"/>
    <property type="match status" value="1"/>
</dbReference>
<evidence type="ECO:0000256" key="9">
    <source>
        <dbReference type="ARBA" id="ARBA00080802"/>
    </source>
</evidence>
<evidence type="ECO:0000256" key="2">
    <source>
        <dbReference type="ARBA" id="ARBA00008498"/>
    </source>
</evidence>
<evidence type="ECO:0000256" key="4">
    <source>
        <dbReference type="ARBA" id="ARBA00022574"/>
    </source>
</evidence>
<dbReference type="Pfam" id="PF20425">
    <property type="entry name" value="Neurobeachin"/>
    <property type="match status" value="1"/>
</dbReference>
<evidence type="ECO:0000313" key="13">
    <source>
        <dbReference type="Ensembl" id="ENSSGRP00000026362.1"/>
    </source>
</evidence>
<keyword evidence="3" id="KW-0597">Phosphoprotein</keyword>
<dbReference type="Pfam" id="PF13385">
    <property type="entry name" value="Laminin_G_3"/>
    <property type="match status" value="1"/>
</dbReference>
<dbReference type="InterPro" id="IPR023362">
    <property type="entry name" value="PH-BEACH_dom"/>
</dbReference>
<feature type="compositionally biased region" description="Basic and acidic residues" evidence="10">
    <location>
        <begin position="1475"/>
        <end position="1487"/>
    </location>
</feature>
<evidence type="ECO:0000256" key="6">
    <source>
        <dbReference type="ARBA" id="ARBA00023136"/>
    </source>
</evidence>
<comment type="subcellular location">
    <subcellularLocation>
        <location evidence="1">Membrane</location>
        <topology evidence="1">Peripheral membrane protein</topology>
    </subcellularLocation>
</comment>
<feature type="domain" description="BEACH" evidence="11">
    <location>
        <begin position="2044"/>
        <end position="2333"/>
    </location>
</feature>
<evidence type="ECO:0000256" key="10">
    <source>
        <dbReference type="SAM" id="MobiDB-lite"/>
    </source>
</evidence>
<dbReference type="InterPro" id="IPR011989">
    <property type="entry name" value="ARM-like"/>
</dbReference>
<dbReference type="Pfam" id="PF06469">
    <property type="entry name" value="DUF1088"/>
    <property type="match status" value="1"/>
</dbReference>
<feature type="compositionally biased region" description="Low complexity" evidence="10">
    <location>
        <begin position="1101"/>
        <end position="1115"/>
    </location>
</feature>
<dbReference type="Gene3D" id="2.130.10.10">
    <property type="entry name" value="YVTN repeat-like/Quinoprotein amine dehydrogenase"/>
    <property type="match status" value="2"/>
</dbReference>
<dbReference type="InterPro" id="IPR016024">
    <property type="entry name" value="ARM-type_fold"/>
</dbReference>
<dbReference type="InterPro" id="IPR046851">
    <property type="entry name" value="NBCH_WD40"/>
</dbReference>
<dbReference type="SUPFAM" id="SSF50978">
    <property type="entry name" value="WD40 repeat-like"/>
    <property type="match status" value="1"/>
</dbReference>
<keyword evidence="4" id="KW-0853">WD repeat</keyword>
<accession>A0A672LKD4</accession>
<proteinExistence type="inferred from homology"/>
<evidence type="ECO:0000256" key="1">
    <source>
        <dbReference type="ARBA" id="ARBA00004170"/>
    </source>
</evidence>